<protein>
    <submittedName>
        <fullName evidence="2">Uncharacterized protein</fullName>
    </submittedName>
</protein>
<accession>A0A078AME5</accession>
<dbReference type="EMBL" id="CCKQ01011030">
    <property type="protein sequence ID" value="CDW82562.1"/>
    <property type="molecule type" value="Genomic_DNA"/>
</dbReference>
<organism evidence="2 3">
    <name type="scientific">Stylonychia lemnae</name>
    <name type="common">Ciliate</name>
    <dbReference type="NCBI Taxonomy" id="5949"/>
    <lineage>
        <taxon>Eukaryota</taxon>
        <taxon>Sar</taxon>
        <taxon>Alveolata</taxon>
        <taxon>Ciliophora</taxon>
        <taxon>Intramacronucleata</taxon>
        <taxon>Spirotrichea</taxon>
        <taxon>Stichotrichia</taxon>
        <taxon>Sporadotrichida</taxon>
        <taxon>Oxytrichidae</taxon>
        <taxon>Stylonychinae</taxon>
        <taxon>Stylonychia</taxon>
    </lineage>
</organism>
<keyword evidence="3" id="KW-1185">Reference proteome</keyword>
<dbReference type="InParanoid" id="A0A078AME5"/>
<dbReference type="AlphaFoldDB" id="A0A078AME5"/>
<name>A0A078AME5_STYLE</name>
<evidence type="ECO:0000313" key="3">
    <source>
        <dbReference type="Proteomes" id="UP000039865"/>
    </source>
</evidence>
<sequence>MRSFAITALLLAVSQAASINNLITHQRAQSLWRQEATNKFSWNSTQKLEWNVVNAFIDVQTSPDGDVFAIQKIDQVLADPKYFIYQYDISKNVWSIYSSTFQAKAVRFDRNANMYFLSPNNCIQNSSRIDVLCGVSDFEVATNNTIWGINDGSGRLSGDRPSSPFHDVPFRPTLKYKAYSGYKGLTLIRDEPIFIDSKYFVPYEYAHEKLVSISAGVDGSLWGLLYDETATDNVLVKWQTLTQKWYKVGGAVGKSLSAYNEISVALVDSKGLLSLSSQTGRQEDADYTAAVVSAPPPPRSLPPTFVSYADLEFMRSQIKIELGTDFSKFNYIFGLSTGEINDYTEIADAIAGKSNLLMIVKTEFNKNSAYFLPAGIDNDYNSQSVSNIVFSLSGNKRPFKQLSNSNVWQQASFSGGYFSIQNSQVEANIDIRCNNVKISVIEESVTNSVLSGTNGSDSNCKSILFYYGS</sequence>
<reference evidence="2 3" key="1">
    <citation type="submission" date="2014-06" db="EMBL/GenBank/DDBJ databases">
        <authorList>
            <person name="Swart Estienne"/>
        </authorList>
    </citation>
    <scope>NUCLEOTIDE SEQUENCE [LARGE SCALE GENOMIC DNA]</scope>
    <source>
        <strain evidence="2 3">130c</strain>
    </source>
</reference>
<keyword evidence="1" id="KW-0732">Signal</keyword>
<dbReference type="Proteomes" id="UP000039865">
    <property type="component" value="Unassembled WGS sequence"/>
</dbReference>
<evidence type="ECO:0000256" key="1">
    <source>
        <dbReference type="SAM" id="SignalP"/>
    </source>
</evidence>
<feature type="chain" id="PRO_5001729496" evidence="1">
    <location>
        <begin position="17"/>
        <end position="469"/>
    </location>
</feature>
<gene>
    <name evidence="2" type="primary">Contig15291.g16287</name>
    <name evidence="2" type="ORF">STYLEM_11595</name>
</gene>
<feature type="signal peptide" evidence="1">
    <location>
        <begin position="1"/>
        <end position="16"/>
    </location>
</feature>
<evidence type="ECO:0000313" key="2">
    <source>
        <dbReference type="EMBL" id="CDW82562.1"/>
    </source>
</evidence>
<proteinExistence type="predicted"/>